<keyword evidence="4" id="KW-0472">Membrane</keyword>
<dbReference type="InterPro" id="IPR012944">
    <property type="entry name" value="SusD_RagB_dom"/>
</dbReference>
<organism evidence="7 8">
    <name type="scientific">Bacteroides uniformis (strain ATCC 8492 / DSM 6597 / CCUG 4942 / CIP 103695 / JCM 5828 / KCTC 5204 / NCTC 13054 / VPI 0061)</name>
    <dbReference type="NCBI Taxonomy" id="411479"/>
    <lineage>
        <taxon>Bacteria</taxon>
        <taxon>Pseudomonadati</taxon>
        <taxon>Bacteroidota</taxon>
        <taxon>Bacteroidia</taxon>
        <taxon>Bacteroidales</taxon>
        <taxon>Bacteroidaceae</taxon>
        <taxon>Bacteroides</taxon>
    </lineage>
</organism>
<feature type="domain" description="RagB/SusD" evidence="6">
    <location>
        <begin position="5"/>
        <end position="80"/>
    </location>
</feature>
<comment type="subcellular location">
    <subcellularLocation>
        <location evidence="1">Cell outer membrane</location>
    </subcellularLocation>
</comment>
<dbReference type="RefSeq" id="WP_005824511.1">
    <property type="nucleotide sequence ID" value="NZ_DS362224.1"/>
</dbReference>
<evidence type="ECO:0000256" key="1">
    <source>
        <dbReference type="ARBA" id="ARBA00004442"/>
    </source>
</evidence>
<comment type="caution">
    <text evidence="7">The sequence shown here is derived from an EMBL/GenBank/DDBJ whole genome shotgun (WGS) entry which is preliminary data.</text>
</comment>
<evidence type="ECO:0000256" key="5">
    <source>
        <dbReference type="ARBA" id="ARBA00023237"/>
    </source>
</evidence>
<keyword evidence="3" id="KW-0732">Signal</keyword>
<dbReference type="InterPro" id="IPR011990">
    <property type="entry name" value="TPR-like_helical_dom_sf"/>
</dbReference>
<dbReference type="EMBL" id="AAYH02000015">
    <property type="protein sequence ID" value="EDO56316.1"/>
    <property type="molecule type" value="Genomic_DNA"/>
</dbReference>
<evidence type="ECO:0000313" key="7">
    <source>
        <dbReference type="EMBL" id="EDO56316.1"/>
    </source>
</evidence>
<evidence type="ECO:0000256" key="2">
    <source>
        <dbReference type="ARBA" id="ARBA00006275"/>
    </source>
</evidence>
<dbReference type="SUPFAM" id="SSF48452">
    <property type="entry name" value="TPR-like"/>
    <property type="match status" value="1"/>
</dbReference>
<dbReference type="AlphaFoldDB" id="A0ABC9NI14"/>
<evidence type="ECO:0000259" key="6">
    <source>
        <dbReference type="Pfam" id="PF07980"/>
    </source>
</evidence>
<proteinExistence type="inferred from homology"/>
<keyword evidence="5" id="KW-0998">Cell outer membrane</keyword>
<name>A0ABC9NI14_BACUC</name>
<dbReference type="Gene3D" id="1.25.40.900">
    <property type="match status" value="1"/>
</dbReference>
<evidence type="ECO:0000313" key="8">
    <source>
        <dbReference type="Proteomes" id="UP000004110"/>
    </source>
</evidence>
<dbReference type="Proteomes" id="UP000004110">
    <property type="component" value="Unassembled WGS sequence"/>
</dbReference>
<accession>A0ABC9NI14</accession>
<reference evidence="7" key="1">
    <citation type="submission" date="2007-06" db="EMBL/GenBank/DDBJ databases">
        <authorList>
            <person name="Fulton L."/>
            <person name="Clifton S."/>
            <person name="Fulton B."/>
            <person name="Xu J."/>
            <person name="Minx P."/>
            <person name="Pepin K.H."/>
            <person name="Johnson M."/>
            <person name="Thiruvilangam P."/>
            <person name="Bhonagiri V."/>
            <person name="Nash W.E."/>
            <person name="Mardis E.R."/>
            <person name="Wilson R.K."/>
        </authorList>
    </citation>
    <scope>NUCLEOTIDE SEQUENCE [LARGE SCALE GENOMIC DNA]</scope>
    <source>
        <strain evidence="7">ATCC 8492</strain>
    </source>
</reference>
<dbReference type="Gene3D" id="1.25.40.390">
    <property type="match status" value="1"/>
</dbReference>
<comment type="similarity">
    <text evidence="2">Belongs to the SusD family.</text>
</comment>
<dbReference type="Pfam" id="PF07980">
    <property type="entry name" value="SusD_RagB"/>
    <property type="match status" value="1"/>
</dbReference>
<evidence type="ECO:0000256" key="3">
    <source>
        <dbReference type="ARBA" id="ARBA00022729"/>
    </source>
</evidence>
<protein>
    <recommendedName>
        <fullName evidence="6">RagB/SusD domain-containing protein</fullName>
    </recommendedName>
</protein>
<evidence type="ECO:0000256" key="4">
    <source>
        <dbReference type="ARBA" id="ARBA00023136"/>
    </source>
</evidence>
<keyword evidence="8" id="KW-1185">Reference proteome</keyword>
<gene>
    <name evidence="7" type="ORF">BACUNI_00022</name>
</gene>
<sequence length="114" mass="12760">MGQGSFNMLRGSEMYLIIAELAADKQHYDVAKEALNVVRIARGLDKYSGTDAGLADEIQQERRRELFAEGHRLFDMKRKGLALTRTGVDGHDLWTSQLDLPAGSDRFELPIPQA</sequence>
<reference evidence="7" key="2">
    <citation type="submission" date="2013-11" db="EMBL/GenBank/DDBJ databases">
        <title>Draft genome sequence of Bacteroides uniformis (ATCC 8492).</title>
        <authorList>
            <person name="Sudarsanam P."/>
            <person name="Ley R."/>
            <person name="Guruge J."/>
            <person name="Turnbaugh P.J."/>
            <person name="Mahowald M."/>
            <person name="Liep D."/>
            <person name="Gordon J."/>
        </authorList>
    </citation>
    <scope>NUCLEOTIDE SEQUENCE</scope>
    <source>
        <strain evidence="7">ATCC 8492</strain>
    </source>
</reference>
<dbReference type="GO" id="GO:0009279">
    <property type="term" value="C:cell outer membrane"/>
    <property type="evidence" value="ECO:0007669"/>
    <property type="project" value="UniProtKB-SubCell"/>
</dbReference>